<evidence type="ECO:0008006" key="4">
    <source>
        <dbReference type="Google" id="ProtNLM"/>
    </source>
</evidence>
<protein>
    <recommendedName>
        <fullName evidence="4">Spore coat protein CotO</fullName>
    </recommendedName>
</protein>
<evidence type="ECO:0000313" key="2">
    <source>
        <dbReference type="EMBL" id="KQL18699.1"/>
    </source>
</evidence>
<organism evidence="2 3">
    <name type="scientific">Cytobacillus solani</name>
    <dbReference type="NCBI Taxonomy" id="1637975"/>
    <lineage>
        <taxon>Bacteria</taxon>
        <taxon>Bacillati</taxon>
        <taxon>Bacillota</taxon>
        <taxon>Bacilli</taxon>
        <taxon>Bacillales</taxon>
        <taxon>Bacillaceae</taxon>
        <taxon>Cytobacillus</taxon>
    </lineage>
</organism>
<reference evidence="2 3" key="1">
    <citation type="submission" date="2015-09" db="EMBL/GenBank/DDBJ databases">
        <title>Genome sequencing project for genomic taxonomy and phylogenomics of Bacillus-like bacteria.</title>
        <authorList>
            <person name="Liu B."/>
            <person name="Wang J."/>
            <person name="Zhu Y."/>
            <person name="Liu G."/>
            <person name="Chen Q."/>
            <person name="Chen Z."/>
            <person name="Lan J."/>
            <person name="Che J."/>
            <person name="Ge C."/>
            <person name="Shi H."/>
            <person name="Pan Z."/>
            <person name="Liu X."/>
        </authorList>
    </citation>
    <scope>NUCLEOTIDE SEQUENCE [LARGE SCALE GENOMIC DNA]</scope>
    <source>
        <strain evidence="2 3">FJAT-18043</strain>
    </source>
</reference>
<dbReference type="AlphaFoldDB" id="A0A0Q3VGU8"/>
<dbReference type="InterPro" id="IPR025439">
    <property type="entry name" value="Spore_coat_CotO"/>
</dbReference>
<proteinExistence type="predicted"/>
<dbReference type="Pfam" id="PF14153">
    <property type="entry name" value="Spore_coat_CotO"/>
    <property type="match status" value="1"/>
</dbReference>
<dbReference type="RefSeq" id="WP_053475276.1">
    <property type="nucleotide sequence ID" value="NZ_CP041305.1"/>
</dbReference>
<dbReference type="Proteomes" id="UP000050996">
    <property type="component" value="Unassembled WGS sequence"/>
</dbReference>
<name>A0A0Q3VGU8_9BACI</name>
<feature type="compositionally biased region" description="Basic and acidic residues" evidence="1">
    <location>
        <begin position="46"/>
        <end position="62"/>
    </location>
</feature>
<sequence>MTKRKEKEPLFYIQQPTFQFPTIKMQETYSSKRAESLKEAQMNESIETKAKQEVEEEKLSGTKFQKEAHGEKLIKADLFQEEKIQDTLEEFETDRRKKEENTALSFRTERKPSFQRVKSFKEMNIMERLQYLMEFPKQLPPVPCLFIANGNTVKGFLNDQLNEFIEIKLLNGETMKISLSELEDIKMIGLRR</sequence>
<dbReference type="STRING" id="1637975.AN957_09010"/>
<keyword evidence="3" id="KW-1185">Reference proteome</keyword>
<dbReference type="PATRIC" id="fig|1637975.4.peg.1559"/>
<feature type="region of interest" description="Disordered" evidence="1">
    <location>
        <begin position="34"/>
        <end position="62"/>
    </location>
</feature>
<evidence type="ECO:0000313" key="3">
    <source>
        <dbReference type="Proteomes" id="UP000050996"/>
    </source>
</evidence>
<evidence type="ECO:0000256" key="1">
    <source>
        <dbReference type="SAM" id="MobiDB-lite"/>
    </source>
</evidence>
<dbReference type="EMBL" id="LJIX01000006">
    <property type="protein sequence ID" value="KQL18699.1"/>
    <property type="molecule type" value="Genomic_DNA"/>
</dbReference>
<gene>
    <name evidence="2" type="ORF">AN957_09010</name>
</gene>
<comment type="caution">
    <text evidence="2">The sequence shown here is derived from an EMBL/GenBank/DDBJ whole genome shotgun (WGS) entry which is preliminary data.</text>
</comment>
<accession>A0A0Q3VGU8</accession>